<organism evidence="3 4">
    <name type="scientific">Jimgerdemannia flammicorona</name>
    <dbReference type="NCBI Taxonomy" id="994334"/>
    <lineage>
        <taxon>Eukaryota</taxon>
        <taxon>Fungi</taxon>
        <taxon>Fungi incertae sedis</taxon>
        <taxon>Mucoromycota</taxon>
        <taxon>Mucoromycotina</taxon>
        <taxon>Endogonomycetes</taxon>
        <taxon>Endogonales</taxon>
        <taxon>Endogonaceae</taxon>
        <taxon>Jimgerdemannia</taxon>
    </lineage>
</organism>
<evidence type="ECO:0000313" key="3">
    <source>
        <dbReference type="EMBL" id="RUP46231.1"/>
    </source>
</evidence>
<reference evidence="3 4" key="1">
    <citation type="journal article" date="2018" name="New Phytol.">
        <title>Phylogenomics of Endogonaceae and evolution of mycorrhizas within Mucoromycota.</title>
        <authorList>
            <person name="Chang Y."/>
            <person name="Desiro A."/>
            <person name="Na H."/>
            <person name="Sandor L."/>
            <person name="Lipzen A."/>
            <person name="Clum A."/>
            <person name="Barry K."/>
            <person name="Grigoriev I.V."/>
            <person name="Martin F.M."/>
            <person name="Stajich J.E."/>
            <person name="Smith M.E."/>
            <person name="Bonito G."/>
            <person name="Spatafora J.W."/>
        </authorList>
    </citation>
    <scope>NUCLEOTIDE SEQUENCE [LARGE SCALE GENOMIC DNA]</scope>
    <source>
        <strain evidence="3 4">GMNB39</strain>
    </source>
</reference>
<dbReference type="GO" id="GO:0016020">
    <property type="term" value="C:membrane"/>
    <property type="evidence" value="ECO:0007669"/>
    <property type="project" value="TreeGrafter"/>
</dbReference>
<dbReference type="PANTHER" id="PTHR45831">
    <property type="entry name" value="LD24721P"/>
    <property type="match status" value="1"/>
</dbReference>
<dbReference type="Proteomes" id="UP000268093">
    <property type="component" value="Unassembled WGS sequence"/>
</dbReference>
<gene>
    <name evidence="3" type="ORF">BC936DRAFT_147188</name>
</gene>
<dbReference type="OrthoDB" id="2423701at2759"/>
<evidence type="ECO:0000256" key="2">
    <source>
        <dbReference type="ARBA" id="ARBA00022803"/>
    </source>
</evidence>
<dbReference type="GO" id="GO:0072380">
    <property type="term" value="C:TRC complex"/>
    <property type="evidence" value="ECO:0007669"/>
    <property type="project" value="TreeGrafter"/>
</dbReference>
<sequence>MLLTTRPSPNLHELSPTRPKLRSIPLERAILPEIQLHTVHHGRVLVGRTISQSMQSLAIHVEIEDPIIGEGPSAAQETKVTTAHLFLYNFNISGMLCDVLDLIIKGPYNETCMEDGLPMLRCDSPDDVILVLNEQVDGPLPRSGKIDNMQRNGNEQFNRKEYASAIDSYTQALELESDAVLLSNRAQAHLQLQQFGKALEDAETAFKT</sequence>
<evidence type="ECO:0000256" key="1">
    <source>
        <dbReference type="ARBA" id="ARBA00022737"/>
    </source>
</evidence>
<dbReference type="InterPro" id="IPR047150">
    <property type="entry name" value="SGT"/>
</dbReference>
<dbReference type="EMBL" id="RBNI01006119">
    <property type="protein sequence ID" value="RUP46231.1"/>
    <property type="molecule type" value="Genomic_DNA"/>
</dbReference>
<keyword evidence="2" id="KW-0802">TPR repeat</keyword>
<dbReference type="SUPFAM" id="SSF48452">
    <property type="entry name" value="TPR-like"/>
    <property type="match status" value="1"/>
</dbReference>
<comment type="caution">
    <text evidence="3">The sequence shown here is derived from an EMBL/GenBank/DDBJ whole genome shotgun (WGS) entry which is preliminary data.</text>
</comment>
<keyword evidence="4" id="KW-1185">Reference proteome</keyword>
<dbReference type="GO" id="GO:0006620">
    <property type="term" value="P:post-translational protein targeting to endoplasmic reticulum membrane"/>
    <property type="evidence" value="ECO:0007669"/>
    <property type="project" value="TreeGrafter"/>
</dbReference>
<dbReference type="InterPro" id="IPR011990">
    <property type="entry name" value="TPR-like_helical_dom_sf"/>
</dbReference>
<dbReference type="Gene3D" id="1.25.40.10">
    <property type="entry name" value="Tetratricopeptide repeat domain"/>
    <property type="match status" value="1"/>
</dbReference>
<proteinExistence type="predicted"/>
<evidence type="ECO:0000313" key="4">
    <source>
        <dbReference type="Proteomes" id="UP000268093"/>
    </source>
</evidence>
<dbReference type="GO" id="GO:0060090">
    <property type="term" value="F:molecular adaptor activity"/>
    <property type="evidence" value="ECO:0007669"/>
    <property type="project" value="TreeGrafter"/>
</dbReference>
<protein>
    <submittedName>
        <fullName evidence="3">Uncharacterized protein</fullName>
    </submittedName>
</protein>
<name>A0A433D5X4_9FUNG</name>
<dbReference type="PANTHER" id="PTHR45831:SF2">
    <property type="entry name" value="LD24721P"/>
    <property type="match status" value="1"/>
</dbReference>
<dbReference type="AlphaFoldDB" id="A0A433D5X4"/>
<keyword evidence="1" id="KW-0677">Repeat</keyword>
<accession>A0A433D5X4</accession>